<organism evidence="2 3">
    <name type="scientific">Sordaria macrospora</name>
    <dbReference type="NCBI Taxonomy" id="5147"/>
    <lineage>
        <taxon>Eukaryota</taxon>
        <taxon>Fungi</taxon>
        <taxon>Dikarya</taxon>
        <taxon>Ascomycota</taxon>
        <taxon>Pezizomycotina</taxon>
        <taxon>Sordariomycetes</taxon>
        <taxon>Sordariomycetidae</taxon>
        <taxon>Sordariales</taxon>
        <taxon>Sordariaceae</taxon>
        <taxon>Sordaria</taxon>
    </lineage>
</organism>
<name>A0A8S8ZN18_SORMA</name>
<sequence>MASPKRRCKLTDGSCGVLSPLAHGKLHKDRLEPSTAVLGQAHFRSSTRSGIKKGSIATPKRSDRHSQPWIRDSTKEGCCLNTLAYHSLQSFFNETTVVFIMKQALFLASGFAWLNLASAACCRSNKCLKAIVQNENGIEDCAAVLIETVSVPASVVTETVIVSATQYATVLGTVIVTETESTTAATETILFTQSSVVTVGTETVSLVTTETTIASTETVFETITLPPAPTEKKKRDIDTLTFVEPTSSASVELAPVQSSPALPEYALDCPSFDKYKSACKCVGGEVTTITVPASASTVTVEETTTIFASVAATVTTTETELVSVTATTSATATVIVEDVETVTATQTDVVSLTTTVIAIETATLAPEPVQPVCQINTDAFRATSKINGNDYYIYANLLNALTGGTNWQVGSTSNAASIQNRYNIAIDSEGYLYLHDNVPPYSYIYYFYISTINNAPSNWPQVNTKATVEAQIRAGSQISKIKGCVNPATGELTLQDSVGRNNILWCGAQMWLSRGLGEEINRGVCQQVFPKVVAPYRAPA</sequence>
<reference evidence="2 3" key="1">
    <citation type="submission" date="2017-07" db="EMBL/GenBank/DDBJ databases">
        <title>Genome sequence of the Sordaria macrospora wild type strain R19027.</title>
        <authorList>
            <person name="Nowrousian M."/>
            <person name="Teichert I."/>
            <person name="Kueck U."/>
        </authorList>
    </citation>
    <scope>NUCLEOTIDE SEQUENCE [LARGE SCALE GENOMIC DNA]</scope>
    <source>
        <strain evidence="2 3">R19027</strain>
        <tissue evidence="2">Mycelium</tissue>
    </source>
</reference>
<proteinExistence type="predicted"/>
<dbReference type="EMBL" id="NMPR01000101">
    <property type="protein sequence ID" value="KAA8630540.1"/>
    <property type="molecule type" value="Genomic_DNA"/>
</dbReference>
<feature type="region of interest" description="Disordered" evidence="1">
    <location>
        <begin position="44"/>
        <end position="68"/>
    </location>
</feature>
<evidence type="ECO:0000313" key="3">
    <source>
        <dbReference type="Proteomes" id="UP000433876"/>
    </source>
</evidence>
<dbReference type="Proteomes" id="UP000433876">
    <property type="component" value="Unassembled WGS sequence"/>
</dbReference>
<gene>
    <name evidence="2" type="ORF">SMACR_05621</name>
</gene>
<accession>A0A8S8ZN18</accession>
<dbReference type="VEuPathDB" id="FungiDB:SMAC_05621"/>
<evidence type="ECO:0000256" key="1">
    <source>
        <dbReference type="SAM" id="MobiDB-lite"/>
    </source>
</evidence>
<dbReference type="AlphaFoldDB" id="A0A8S8ZN18"/>
<comment type="caution">
    <text evidence="2">The sequence shown here is derived from an EMBL/GenBank/DDBJ whole genome shotgun (WGS) entry which is preliminary data.</text>
</comment>
<evidence type="ECO:0000313" key="2">
    <source>
        <dbReference type="EMBL" id="KAA8630540.1"/>
    </source>
</evidence>
<protein>
    <submittedName>
        <fullName evidence="2">Uncharacterized protein</fullName>
    </submittedName>
</protein>